<dbReference type="EC" id="5.2.1.8" evidence="7"/>
<keyword evidence="5 6" id="KW-0413">Isomerase</keyword>
<evidence type="ECO:0000256" key="6">
    <source>
        <dbReference type="PROSITE-ProRule" id="PRU00277"/>
    </source>
</evidence>
<dbReference type="InterPro" id="IPR036944">
    <property type="entry name" value="PPIase_FKBP_N_sf"/>
</dbReference>
<organism evidence="10 11">
    <name type="scientific">Aquisphaera giovannonii</name>
    <dbReference type="NCBI Taxonomy" id="406548"/>
    <lineage>
        <taxon>Bacteria</taxon>
        <taxon>Pseudomonadati</taxon>
        <taxon>Planctomycetota</taxon>
        <taxon>Planctomycetia</taxon>
        <taxon>Isosphaerales</taxon>
        <taxon>Isosphaeraceae</taxon>
        <taxon>Aquisphaera</taxon>
    </lineage>
</organism>
<feature type="domain" description="PPIase FKBP-type" evidence="9">
    <location>
        <begin position="146"/>
        <end position="233"/>
    </location>
</feature>
<protein>
    <recommendedName>
        <fullName evidence="7">Peptidyl-prolyl cis-trans isomerase</fullName>
        <ecNumber evidence="7">5.2.1.8</ecNumber>
    </recommendedName>
</protein>
<evidence type="ECO:0000256" key="2">
    <source>
        <dbReference type="ARBA" id="ARBA00006577"/>
    </source>
</evidence>
<evidence type="ECO:0000313" key="11">
    <source>
        <dbReference type="Proteomes" id="UP000324233"/>
    </source>
</evidence>
<feature type="chain" id="PRO_5023036768" description="Peptidyl-prolyl cis-trans isomerase" evidence="8">
    <location>
        <begin position="21"/>
        <end position="234"/>
    </location>
</feature>
<dbReference type="Proteomes" id="UP000324233">
    <property type="component" value="Chromosome"/>
</dbReference>
<sequence length="234" mass="24370" precursor="true">MKVSLCVAVATGLLAASAMAQEPAAPAQLKSLKDKASYGYGYSMGRNMKTQGIDLDPAILAKGLADGLGGSEALMKDAEIQASIQEFAKQIQAKQAGMAGQAAASNKAEGEKFLAANKKKPGVVTTPSGLQYKVIKQGTGPKPKASDTVTVHYEGKLLDGTVFDSSIKRGEPIAFPLNGVIKGWTEGVQLMPVGSTYQFFIPSELAYGANPRPGGPIGPNAVLTFEVQLLKIGE</sequence>
<feature type="signal peptide" evidence="8">
    <location>
        <begin position="1"/>
        <end position="20"/>
    </location>
</feature>
<dbReference type="SUPFAM" id="SSF54534">
    <property type="entry name" value="FKBP-like"/>
    <property type="match status" value="1"/>
</dbReference>
<dbReference type="OrthoDB" id="280278at2"/>
<accession>A0A5B9W7B7</accession>
<dbReference type="PANTHER" id="PTHR43811:SF19">
    <property type="entry name" value="39 KDA FK506-BINDING NUCLEAR PROTEIN"/>
    <property type="match status" value="1"/>
</dbReference>
<dbReference type="InterPro" id="IPR000774">
    <property type="entry name" value="PPIase_FKBP_N"/>
</dbReference>
<gene>
    <name evidence="10" type="primary">mip</name>
    <name evidence="10" type="ORF">OJF2_45870</name>
</gene>
<proteinExistence type="inferred from homology"/>
<evidence type="ECO:0000256" key="3">
    <source>
        <dbReference type="ARBA" id="ARBA00022729"/>
    </source>
</evidence>
<dbReference type="GO" id="GO:0016020">
    <property type="term" value="C:membrane"/>
    <property type="evidence" value="ECO:0007669"/>
    <property type="project" value="InterPro"/>
</dbReference>
<keyword evidence="11" id="KW-1185">Reference proteome</keyword>
<evidence type="ECO:0000256" key="1">
    <source>
        <dbReference type="ARBA" id="ARBA00000971"/>
    </source>
</evidence>
<dbReference type="InterPro" id="IPR046357">
    <property type="entry name" value="PPIase_dom_sf"/>
</dbReference>
<dbReference type="Gene3D" id="1.10.287.460">
    <property type="entry name" value="Peptidyl-prolyl cis-trans isomerase, FKBP-type, N-terminal domain"/>
    <property type="match status" value="1"/>
</dbReference>
<evidence type="ECO:0000256" key="8">
    <source>
        <dbReference type="SAM" id="SignalP"/>
    </source>
</evidence>
<dbReference type="RefSeq" id="WP_148595755.1">
    <property type="nucleotide sequence ID" value="NZ_CP042997.1"/>
</dbReference>
<dbReference type="InterPro" id="IPR001179">
    <property type="entry name" value="PPIase_FKBP_dom"/>
</dbReference>
<evidence type="ECO:0000256" key="5">
    <source>
        <dbReference type="ARBA" id="ARBA00023235"/>
    </source>
</evidence>
<dbReference type="Pfam" id="PF01346">
    <property type="entry name" value="FKBP_N"/>
    <property type="match status" value="1"/>
</dbReference>
<keyword evidence="4 6" id="KW-0697">Rotamase</keyword>
<dbReference type="GO" id="GO:0003755">
    <property type="term" value="F:peptidyl-prolyl cis-trans isomerase activity"/>
    <property type="evidence" value="ECO:0007669"/>
    <property type="project" value="UniProtKB-UniRule"/>
</dbReference>
<evidence type="ECO:0000313" key="10">
    <source>
        <dbReference type="EMBL" id="QEH36029.1"/>
    </source>
</evidence>
<reference evidence="10 11" key="1">
    <citation type="submission" date="2019-08" db="EMBL/GenBank/DDBJ databases">
        <title>Deep-cultivation of Planctomycetes and their phenomic and genomic characterization uncovers novel biology.</title>
        <authorList>
            <person name="Wiegand S."/>
            <person name="Jogler M."/>
            <person name="Boedeker C."/>
            <person name="Pinto D."/>
            <person name="Vollmers J."/>
            <person name="Rivas-Marin E."/>
            <person name="Kohn T."/>
            <person name="Peeters S.H."/>
            <person name="Heuer A."/>
            <person name="Rast P."/>
            <person name="Oberbeckmann S."/>
            <person name="Bunk B."/>
            <person name="Jeske O."/>
            <person name="Meyerdierks A."/>
            <person name="Storesund J.E."/>
            <person name="Kallscheuer N."/>
            <person name="Luecker S."/>
            <person name="Lage O.M."/>
            <person name="Pohl T."/>
            <person name="Merkel B.J."/>
            <person name="Hornburger P."/>
            <person name="Mueller R.-W."/>
            <person name="Bruemmer F."/>
            <person name="Labrenz M."/>
            <person name="Spormann A.M."/>
            <person name="Op den Camp H."/>
            <person name="Overmann J."/>
            <person name="Amann R."/>
            <person name="Jetten M.S.M."/>
            <person name="Mascher T."/>
            <person name="Medema M.H."/>
            <person name="Devos D.P."/>
            <person name="Kaster A.-K."/>
            <person name="Ovreas L."/>
            <person name="Rohde M."/>
            <person name="Galperin M.Y."/>
            <person name="Jogler C."/>
        </authorList>
    </citation>
    <scope>NUCLEOTIDE SEQUENCE [LARGE SCALE GENOMIC DNA]</scope>
    <source>
        <strain evidence="10 11">OJF2</strain>
    </source>
</reference>
<dbReference type="PROSITE" id="PS50059">
    <property type="entry name" value="FKBP_PPIASE"/>
    <property type="match status" value="1"/>
</dbReference>
<dbReference type="Gene3D" id="3.10.50.40">
    <property type="match status" value="1"/>
</dbReference>
<evidence type="ECO:0000259" key="9">
    <source>
        <dbReference type="PROSITE" id="PS50059"/>
    </source>
</evidence>
<evidence type="ECO:0000256" key="4">
    <source>
        <dbReference type="ARBA" id="ARBA00023110"/>
    </source>
</evidence>
<dbReference type="PANTHER" id="PTHR43811">
    <property type="entry name" value="FKBP-TYPE PEPTIDYL-PROLYL CIS-TRANS ISOMERASE FKPA"/>
    <property type="match status" value="1"/>
</dbReference>
<dbReference type="FunFam" id="3.10.50.40:FF:000006">
    <property type="entry name" value="Peptidyl-prolyl cis-trans isomerase"/>
    <property type="match status" value="1"/>
</dbReference>
<comment type="similarity">
    <text evidence="2 7">Belongs to the FKBP-type PPIase family.</text>
</comment>
<dbReference type="GO" id="GO:0006457">
    <property type="term" value="P:protein folding"/>
    <property type="evidence" value="ECO:0007669"/>
    <property type="project" value="InterPro"/>
</dbReference>
<dbReference type="EMBL" id="CP042997">
    <property type="protein sequence ID" value="QEH36029.1"/>
    <property type="molecule type" value="Genomic_DNA"/>
</dbReference>
<dbReference type="Pfam" id="PF00254">
    <property type="entry name" value="FKBP_C"/>
    <property type="match status" value="1"/>
</dbReference>
<keyword evidence="3 8" id="KW-0732">Signal</keyword>
<dbReference type="PRINTS" id="PR01730">
    <property type="entry name" value="INFPOTNTIATR"/>
</dbReference>
<dbReference type="AlphaFoldDB" id="A0A5B9W7B7"/>
<dbReference type="KEGG" id="agv:OJF2_45870"/>
<name>A0A5B9W7B7_9BACT</name>
<evidence type="ECO:0000256" key="7">
    <source>
        <dbReference type="RuleBase" id="RU003915"/>
    </source>
</evidence>
<comment type="catalytic activity">
    <reaction evidence="1 6 7">
        <text>[protein]-peptidylproline (omega=180) = [protein]-peptidylproline (omega=0)</text>
        <dbReference type="Rhea" id="RHEA:16237"/>
        <dbReference type="Rhea" id="RHEA-COMP:10747"/>
        <dbReference type="Rhea" id="RHEA-COMP:10748"/>
        <dbReference type="ChEBI" id="CHEBI:83833"/>
        <dbReference type="ChEBI" id="CHEBI:83834"/>
        <dbReference type="EC" id="5.2.1.8"/>
    </reaction>
</comment>
<dbReference type="InterPro" id="IPR008104">
    <property type="entry name" value="INFPOTNTIATR"/>
</dbReference>